<dbReference type="InterPro" id="IPR045086">
    <property type="entry name" value="OBG_GTPase"/>
</dbReference>
<evidence type="ECO:0000256" key="2">
    <source>
        <dbReference type="ARBA" id="ARBA00022490"/>
    </source>
</evidence>
<keyword evidence="4 8" id="KW-0547">Nucleotide-binding</keyword>
<dbReference type="PIRSF" id="PIRSF002401">
    <property type="entry name" value="GTP_bd_Obg/CgtA"/>
    <property type="match status" value="1"/>
</dbReference>
<dbReference type="EC" id="3.6.5.-" evidence="8"/>
<dbReference type="InterPro" id="IPR014100">
    <property type="entry name" value="GTP-bd_Obg/CgtA"/>
</dbReference>
<dbReference type="PROSITE" id="PS51710">
    <property type="entry name" value="G_OBG"/>
    <property type="match status" value="1"/>
</dbReference>
<dbReference type="RefSeq" id="WP_170040075.1">
    <property type="nucleotide sequence ID" value="NZ_JABDTL010000002.1"/>
</dbReference>
<evidence type="ECO:0000256" key="8">
    <source>
        <dbReference type="HAMAP-Rule" id="MF_01454"/>
    </source>
</evidence>
<dbReference type="HAMAP" id="MF_01454">
    <property type="entry name" value="GTPase_Obg"/>
    <property type="match status" value="1"/>
</dbReference>
<comment type="function">
    <text evidence="8">An essential GTPase which binds GTP, GDP and possibly (p)ppGpp with moderate affinity, with high nucleotide exchange rates and a fairly low GTP hydrolysis rate. Plays a role in control of the cell cycle, stress response, ribosome biogenesis and in those bacteria that undergo differentiation, in morphogenesis control.</text>
</comment>
<evidence type="ECO:0000256" key="6">
    <source>
        <dbReference type="ARBA" id="ARBA00022842"/>
    </source>
</evidence>
<dbReference type="GO" id="GO:0003924">
    <property type="term" value="F:GTPase activity"/>
    <property type="evidence" value="ECO:0007669"/>
    <property type="project" value="UniProtKB-UniRule"/>
</dbReference>
<dbReference type="AlphaFoldDB" id="A0A841H4V6"/>
<dbReference type="PROSITE" id="PS00905">
    <property type="entry name" value="GTP1_OBG"/>
    <property type="match status" value="1"/>
</dbReference>
<dbReference type="NCBIfam" id="NF008956">
    <property type="entry name" value="PRK12299.1"/>
    <property type="match status" value="1"/>
</dbReference>
<dbReference type="NCBIfam" id="TIGR02729">
    <property type="entry name" value="Obg_CgtA"/>
    <property type="match status" value="1"/>
</dbReference>
<dbReference type="Gene3D" id="3.40.50.300">
    <property type="entry name" value="P-loop containing nucleotide triphosphate hydrolases"/>
    <property type="match status" value="1"/>
</dbReference>
<dbReference type="EMBL" id="JACHIA010000020">
    <property type="protein sequence ID" value="MBB6073008.1"/>
    <property type="molecule type" value="Genomic_DNA"/>
</dbReference>
<feature type="domain" description="Obg" evidence="11">
    <location>
        <begin position="1"/>
        <end position="158"/>
    </location>
</feature>
<name>A0A841H4V6_9BACT</name>
<comment type="caution">
    <text evidence="8">Lacks conserved residue(s) required for the propagation of feature annotation.</text>
</comment>
<evidence type="ECO:0000256" key="1">
    <source>
        <dbReference type="ARBA" id="ARBA00007699"/>
    </source>
</evidence>
<comment type="similarity">
    <text evidence="1 8">Belongs to the TRAFAC class OBG-HflX-like GTPase superfamily. OBG GTPase family.</text>
</comment>
<feature type="region of interest" description="Disordered" evidence="9">
    <location>
        <begin position="14"/>
        <end position="42"/>
    </location>
</feature>
<comment type="caution">
    <text evidence="12">The sequence shown here is derived from an EMBL/GenBank/DDBJ whole genome shotgun (WGS) entry which is preliminary data.</text>
</comment>
<feature type="binding site" evidence="8">
    <location>
        <position position="192"/>
    </location>
    <ligand>
        <name>Mg(2+)</name>
        <dbReference type="ChEBI" id="CHEBI:18420"/>
    </ligand>
</feature>
<feature type="binding site" evidence="8">
    <location>
        <begin position="279"/>
        <end position="282"/>
    </location>
    <ligand>
        <name>GTP</name>
        <dbReference type="ChEBI" id="CHEBI:37565"/>
    </ligand>
</feature>
<dbReference type="SUPFAM" id="SSF82051">
    <property type="entry name" value="Obg GTP-binding protein N-terminal domain"/>
    <property type="match status" value="1"/>
</dbReference>
<dbReference type="InterPro" id="IPR006169">
    <property type="entry name" value="GTP1_OBG_dom"/>
</dbReference>
<dbReference type="InterPro" id="IPR027417">
    <property type="entry name" value="P-loop_NTPase"/>
</dbReference>
<dbReference type="PROSITE" id="PS51883">
    <property type="entry name" value="OBG"/>
    <property type="match status" value="1"/>
</dbReference>
<evidence type="ECO:0000256" key="9">
    <source>
        <dbReference type="SAM" id="MobiDB-lite"/>
    </source>
</evidence>
<dbReference type="Pfam" id="PF01926">
    <property type="entry name" value="MMR_HSR1"/>
    <property type="match status" value="1"/>
</dbReference>
<comment type="subunit">
    <text evidence="8">Monomer.</text>
</comment>
<dbReference type="InterPro" id="IPR036726">
    <property type="entry name" value="GTP1_OBG_dom_sf"/>
</dbReference>
<dbReference type="GO" id="GO:0005737">
    <property type="term" value="C:cytoplasm"/>
    <property type="evidence" value="ECO:0007669"/>
    <property type="project" value="UniProtKB-SubCell"/>
</dbReference>
<feature type="binding site" evidence="8">
    <location>
        <begin position="190"/>
        <end position="194"/>
    </location>
    <ligand>
        <name>GTP</name>
        <dbReference type="ChEBI" id="CHEBI:37565"/>
    </ligand>
</feature>
<dbReference type="PRINTS" id="PR00326">
    <property type="entry name" value="GTP1OBG"/>
</dbReference>
<dbReference type="GO" id="GO:0042254">
    <property type="term" value="P:ribosome biogenesis"/>
    <property type="evidence" value="ECO:0007669"/>
    <property type="project" value="UniProtKB-UniRule"/>
</dbReference>
<feature type="binding site" evidence="8">
    <location>
        <position position="172"/>
    </location>
    <ligand>
        <name>Mg(2+)</name>
        <dbReference type="ChEBI" id="CHEBI:18420"/>
    </ligand>
</feature>
<evidence type="ECO:0000313" key="12">
    <source>
        <dbReference type="EMBL" id="MBB6073008.1"/>
    </source>
</evidence>
<keyword evidence="6 8" id="KW-0460">Magnesium</keyword>
<dbReference type="NCBIfam" id="NF008955">
    <property type="entry name" value="PRK12297.1"/>
    <property type="match status" value="1"/>
</dbReference>
<dbReference type="SUPFAM" id="SSF52540">
    <property type="entry name" value="P-loop containing nucleoside triphosphate hydrolases"/>
    <property type="match status" value="1"/>
</dbReference>
<dbReference type="PANTHER" id="PTHR11702">
    <property type="entry name" value="DEVELOPMENTALLY REGULATED GTP-BINDING PROTEIN-RELATED"/>
    <property type="match status" value="1"/>
</dbReference>
<feature type="binding site" evidence="8">
    <location>
        <begin position="305"/>
        <end position="307"/>
    </location>
    <ligand>
        <name>GTP</name>
        <dbReference type="ChEBI" id="CHEBI:37565"/>
    </ligand>
</feature>
<keyword evidence="7 8" id="KW-0342">GTP-binding</keyword>
<dbReference type="FunFam" id="2.70.210.12:FF:000001">
    <property type="entry name" value="GTPase Obg"/>
    <property type="match status" value="1"/>
</dbReference>
<feature type="domain" description="OBG-type G" evidence="10">
    <location>
        <begin position="159"/>
        <end position="324"/>
    </location>
</feature>
<dbReference type="Gene3D" id="2.70.210.12">
    <property type="entry name" value="GTP1/OBG domain"/>
    <property type="match status" value="1"/>
</dbReference>
<reference evidence="12 13" key="1">
    <citation type="submission" date="2020-08" db="EMBL/GenBank/DDBJ databases">
        <title>Genomic Encyclopedia of Type Strains, Phase IV (KMG-IV): sequencing the most valuable type-strain genomes for metagenomic binning, comparative biology and taxonomic classification.</title>
        <authorList>
            <person name="Goeker M."/>
        </authorList>
    </citation>
    <scope>NUCLEOTIDE SEQUENCE [LARGE SCALE GENOMIC DNA]</scope>
    <source>
        <strain evidence="12 13">DSM 29007</strain>
    </source>
</reference>
<evidence type="ECO:0000256" key="3">
    <source>
        <dbReference type="ARBA" id="ARBA00022723"/>
    </source>
</evidence>
<organism evidence="12 13">
    <name type="scientific">Longimicrobium terrae</name>
    <dbReference type="NCBI Taxonomy" id="1639882"/>
    <lineage>
        <taxon>Bacteria</taxon>
        <taxon>Pseudomonadati</taxon>
        <taxon>Gemmatimonadota</taxon>
        <taxon>Longimicrobiia</taxon>
        <taxon>Longimicrobiales</taxon>
        <taxon>Longimicrobiaceae</taxon>
        <taxon>Longimicrobium</taxon>
    </lineage>
</organism>
<sequence>MFLDYAEINVKAGDGGGGASSMRRESMTPRGGPDGGDGGRGADVVLRADKQLNTLLDYRYRQNYKAEPGQKGTAVNCTGRSGDHLYLRVPPGTVIRDLETGEILGDLLNDGEEMIVARGGKGGWGNARFATATNQAPRRADPGEPGEERRLALELKLIADVGLVGEPNAGKSTLLASVSAATPKVADYPFTTLTPNLGVVQLSGNRSFVMADIPGIIEGAHEGKGLGHQFLRHIERTRTLAIMIPGDALEPQEEYDRLRRELQEYSEELGTKHHCVIFTKADLLPPDWPEPRVNAPDAWGQFVISSVAQRGLDPLLEALWTRAAQVAEAERQLDEGDPEPWRP</sequence>
<dbReference type="GO" id="GO:0000287">
    <property type="term" value="F:magnesium ion binding"/>
    <property type="evidence" value="ECO:0007669"/>
    <property type="project" value="InterPro"/>
</dbReference>
<comment type="cofactor">
    <cofactor evidence="8">
        <name>Mg(2+)</name>
        <dbReference type="ChEBI" id="CHEBI:18420"/>
    </cofactor>
</comment>
<dbReference type="InterPro" id="IPR006074">
    <property type="entry name" value="GTP1-OBG_CS"/>
</dbReference>
<keyword evidence="2 8" id="KW-0963">Cytoplasm</keyword>
<feature type="binding site" evidence="8">
    <location>
        <begin position="212"/>
        <end position="215"/>
    </location>
    <ligand>
        <name>GTP</name>
        <dbReference type="ChEBI" id="CHEBI:37565"/>
    </ligand>
</feature>
<dbReference type="Proteomes" id="UP000582837">
    <property type="component" value="Unassembled WGS sequence"/>
</dbReference>
<proteinExistence type="inferred from homology"/>
<evidence type="ECO:0000259" key="10">
    <source>
        <dbReference type="PROSITE" id="PS51710"/>
    </source>
</evidence>
<keyword evidence="13" id="KW-1185">Reference proteome</keyword>
<dbReference type="InterPro" id="IPR006073">
    <property type="entry name" value="GTP-bd"/>
</dbReference>
<accession>A0A841H4V6</accession>
<protein>
    <recommendedName>
        <fullName evidence="8">GTPase Obg</fullName>
        <ecNumber evidence="8">3.6.5.-</ecNumber>
    </recommendedName>
    <alternativeName>
        <fullName evidence="8">GTP-binding protein Obg</fullName>
    </alternativeName>
</protein>
<keyword evidence="5 8" id="KW-0378">Hydrolase</keyword>
<dbReference type="CDD" id="cd01898">
    <property type="entry name" value="Obg"/>
    <property type="match status" value="1"/>
</dbReference>
<dbReference type="PANTHER" id="PTHR11702:SF31">
    <property type="entry name" value="MITOCHONDRIAL RIBOSOME-ASSOCIATED GTPASE 2"/>
    <property type="match status" value="1"/>
</dbReference>
<gene>
    <name evidence="8" type="primary">obg</name>
    <name evidence="12" type="ORF">HNQ61_004674</name>
</gene>
<evidence type="ECO:0000256" key="5">
    <source>
        <dbReference type="ARBA" id="ARBA00022801"/>
    </source>
</evidence>
<dbReference type="InterPro" id="IPR031167">
    <property type="entry name" value="G_OBG"/>
</dbReference>
<keyword evidence="3 8" id="KW-0479">Metal-binding</keyword>
<dbReference type="Pfam" id="PF01018">
    <property type="entry name" value="GTP1_OBG"/>
    <property type="match status" value="1"/>
</dbReference>
<comment type="subcellular location">
    <subcellularLocation>
        <location evidence="8">Cytoplasm</location>
    </subcellularLocation>
</comment>
<evidence type="ECO:0000313" key="13">
    <source>
        <dbReference type="Proteomes" id="UP000582837"/>
    </source>
</evidence>
<feature type="compositionally biased region" description="Gly residues" evidence="9">
    <location>
        <begin position="32"/>
        <end position="41"/>
    </location>
</feature>
<dbReference type="GO" id="GO:0005525">
    <property type="term" value="F:GTP binding"/>
    <property type="evidence" value="ECO:0007669"/>
    <property type="project" value="UniProtKB-UniRule"/>
</dbReference>
<evidence type="ECO:0000256" key="7">
    <source>
        <dbReference type="ARBA" id="ARBA00023134"/>
    </source>
</evidence>
<evidence type="ECO:0000259" key="11">
    <source>
        <dbReference type="PROSITE" id="PS51883"/>
    </source>
</evidence>
<evidence type="ECO:0000256" key="4">
    <source>
        <dbReference type="ARBA" id="ARBA00022741"/>
    </source>
</evidence>
<dbReference type="GO" id="GO:0043022">
    <property type="term" value="F:ribosome binding"/>
    <property type="evidence" value="ECO:0007669"/>
    <property type="project" value="UniProtKB-ARBA"/>
</dbReference>